<evidence type="ECO:0000259" key="2">
    <source>
        <dbReference type="Pfam" id="PF23305"/>
    </source>
</evidence>
<evidence type="ECO:0000256" key="1">
    <source>
        <dbReference type="SAM" id="MobiDB-lite"/>
    </source>
</evidence>
<dbReference type="EMBL" id="FN392323">
    <property type="protein sequence ID" value="CAY67025.1"/>
    <property type="molecule type" value="Genomic_DNA"/>
</dbReference>
<proteinExistence type="predicted"/>
<dbReference type="InParanoid" id="C4R9D0"/>
<feature type="region of interest" description="Disordered" evidence="1">
    <location>
        <begin position="87"/>
        <end position="107"/>
    </location>
</feature>
<name>C4R9D0_KOMPG</name>
<reference evidence="3" key="1">
    <citation type="journal article" date="2009" name="Nat. Biotechnol.">
        <title>Genome sequence of the recombinant protein production host Pichia pastoris.</title>
        <authorList>
            <person name="De Schutter K."/>
            <person name="Lin Y.C."/>
            <person name="Tiels P."/>
            <person name="Van Hecke A."/>
            <person name="Glinka S."/>
            <person name="Weber-Lehmann J."/>
            <person name="Rouze P."/>
            <person name="Van de Peer Y."/>
            <person name="Callewaert N."/>
        </authorList>
    </citation>
    <scope>NUCLEOTIDE SEQUENCE [LARGE SCALE GENOMIC DNA]</scope>
    <source>
        <strain evidence="3">GS115</strain>
    </source>
</reference>
<dbReference type="AlphaFoldDB" id="C4R9D0"/>
<evidence type="ECO:0000313" key="3">
    <source>
        <dbReference type="EMBL" id="CAY67025.1"/>
    </source>
</evidence>
<sequence length="518" mass="58910">MNSSSTRGLQAISLTPTRVLFTLSTLFADTSKMSAENGDYFRTNSSNEFSNNCFNKEKLSEDLLEASFVDSPIEDTIPHFMLSSSINADSEQPQEPQHRHKNQSSCHRELKIETNDQQEPYLLPDMLTKNIFNSQSSMFVYSSIPQTSSVQSFIDTNIFSAVDGGAAPEENSLSVDSTLGPSSDQSFEKLYSYDQNFEKEPQSPACPLVKCDLVGIMKASTNSLEVAVNTKRQMFQLRHQNEIESLYVSSDIVIATSNFLDHSWIPLIRGRNFGGSNCKPPKKPLFPGARYVTARLRLEYSSCEDMCLPEWNEYELKDSRRIIRLERRFDSNEIVASFSIVGSAVENPETRPAFNPNVKVLEVSCLRCLTNNNESDEENCVNKDLDGRVHNMVKDSIGCKYYITSVEVIKIIELLVGSSSISDPQQMRKERGRVRSNLAQFWSKHLVSSSRKTRKQRFLPTCNDDYFAELVHRINTYDVRKPRLFDKSVKILEWPNLGPALQRAIQSYYMVRLEESSN</sequence>
<feature type="domain" description="DUF7082" evidence="2">
    <location>
        <begin position="303"/>
        <end position="504"/>
    </location>
</feature>
<accession>C4R9D0</accession>
<dbReference type="Pfam" id="PF23305">
    <property type="entry name" value="DUF7082"/>
    <property type="match status" value="1"/>
</dbReference>
<gene>
    <name evidence="3" type="ordered locus">PAS_c034_0004</name>
</gene>
<dbReference type="InterPro" id="IPR055509">
    <property type="entry name" value="DUF7082"/>
</dbReference>
<organism evidence="3">
    <name type="scientific">Komagataella phaffii (strain GS115 / ATCC 20864)</name>
    <name type="common">Yeast</name>
    <name type="synonym">Pichia pastoris</name>
    <dbReference type="NCBI Taxonomy" id="644223"/>
    <lineage>
        <taxon>Eukaryota</taxon>
        <taxon>Fungi</taxon>
        <taxon>Dikarya</taxon>
        <taxon>Ascomycota</taxon>
        <taxon>Saccharomycotina</taxon>
        <taxon>Pichiomycetes</taxon>
        <taxon>Pichiales</taxon>
        <taxon>Pichiaceae</taxon>
        <taxon>Komagataella</taxon>
    </lineage>
</organism>
<protein>
    <recommendedName>
        <fullName evidence="2">DUF7082 domain-containing protein</fullName>
    </recommendedName>
</protein>